<dbReference type="GO" id="GO:0004497">
    <property type="term" value="F:monooxygenase activity"/>
    <property type="evidence" value="ECO:0007669"/>
    <property type="project" value="UniProtKB-KW"/>
</dbReference>
<dbReference type="InterPro" id="IPR036396">
    <property type="entry name" value="Cyt_P450_sf"/>
</dbReference>
<dbReference type="PRINTS" id="PR00463">
    <property type="entry name" value="EP450I"/>
</dbReference>
<reference evidence="15" key="1">
    <citation type="submission" date="2022-01" db="EMBL/GenBank/DDBJ databases">
        <authorList>
            <person name="King R."/>
        </authorList>
    </citation>
    <scope>NUCLEOTIDE SEQUENCE</scope>
</reference>
<evidence type="ECO:0000256" key="6">
    <source>
        <dbReference type="ARBA" id="ARBA00022723"/>
    </source>
</evidence>
<keyword evidence="7" id="KW-0256">Endoplasmic reticulum</keyword>
<dbReference type="InterPro" id="IPR002401">
    <property type="entry name" value="Cyt_P450_E_grp-I"/>
</dbReference>
<dbReference type="PANTHER" id="PTHR24292:SF54">
    <property type="entry name" value="CYP9F3-RELATED"/>
    <property type="match status" value="1"/>
</dbReference>
<evidence type="ECO:0000256" key="13">
    <source>
        <dbReference type="PIRSR" id="PIRSR602401-1"/>
    </source>
</evidence>
<evidence type="ECO:0000256" key="4">
    <source>
        <dbReference type="ARBA" id="ARBA00010617"/>
    </source>
</evidence>
<gene>
    <name evidence="15" type="ORF">NEZAVI_LOCUS9301</name>
</gene>
<keyword evidence="6 13" id="KW-0479">Metal-binding</keyword>
<dbReference type="PROSITE" id="PS00086">
    <property type="entry name" value="CYTOCHROME_P450"/>
    <property type="match status" value="1"/>
</dbReference>
<comment type="cofactor">
    <cofactor evidence="1 13">
        <name>heme</name>
        <dbReference type="ChEBI" id="CHEBI:30413"/>
    </cofactor>
</comment>
<dbReference type="PANTHER" id="PTHR24292">
    <property type="entry name" value="CYTOCHROME P450"/>
    <property type="match status" value="1"/>
</dbReference>
<sequence>MLLGVAIIVGLLWLFYKHWVSNYNYWKKRGIPSYPAEFPYGSDPNLVQLKKFKGYTIDKMYHEFAAYPMFGIFVLKKPMLIVKDPELVQLVLTKEFSHFRDRGLIELTQKDILNHHLFHLRGDKWRAIRMKITPTFTSGKMKAMFPLFISCAESFSSLLLSKADSKVDIKELVGRFTADVISTCAFGLETDVINHPDNKLRKIGIERIKVPFIRKLKTALARLFPAFSAILNKRSNESENQDYVVNLVKNIIEQRENNGIVRNDFIDLLIQLKNKGNLGDDRQESEESFEMTLELMTAQCFSFFLAGFETSSSVQSFCLYELALHQDIQSKVINEINEKIEKNNGLTYKALNEMEYLDMVISETTRKYPTLSDLHRECTKSITLSSGQKIEKDTAIIIPTWSLHHDPQYFPDPDKFDPERFSQENRDSIVPYTYLPFGEGPRMCIGMRFGLLQTKVGILTVLRKFKIEPCEDTKIPLVMGANSATTSSDKPIIIKLVARS</sequence>
<evidence type="ECO:0000256" key="8">
    <source>
        <dbReference type="ARBA" id="ARBA00022848"/>
    </source>
</evidence>
<keyword evidence="5 13" id="KW-0349">Heme</keyword>
<keyword evidence="10 13" id="KW-0408">Iron</keyword>
<protein>
    <recommendedName>
        <fullName evidence="17">Cytochrome P450</fullName>
    </recommendedName>
</protein>
<dbReference type="Proteomes" id="UP001152798">
    <property type="component" value="Chromosome 4"/>
</dbReference>
<evidence type="ECO:0000256" key="2">
    <source>
        <dbReference type="ARBA" id="ARBA00004174"/>
    </source>
</evidence>
<dbReference type="FunFam" id="1.10.630.10:FF:000042">
    <property type="entry name" value="Cytochrome P450"/>
    <property type="match status" value="1"/>
</dbReference>
<dbReference type="GO" id="GO:0005789">
    <property type="term" value="C:endoplasmic reticulum membrane"/>
    <property type="evidence" value="ECO:0007669"/>
    <property type="project" value="UniProtKB-SubCell"/>
</dbReference>
<dbReference type="OrthoDB" id="2789670at2759"/>
<dbReference type="InterPro" id="IPR050476">
    <property type="entry name" value="Insect_CytP450_Detox"/>
</dbReference>
<evidence type="ECO:0000256" key="3">
    <source>
        <dbReference type="ARBA" id="ARBA00004406"/>
    </source>
</evidence>
<evidence type="ECO:0000256" key="11">
    <source>
        <dbReference type="ARBA" id="ARBA00023033"/>
    </source>
</evidence>
<dbReference type="CDD" id="cd11056">
    <property type="entry name" value="CYP6-like"/>
    <property type="match status" value="1"/>
</dbReference>
<evidence type="ECO:0000313" key="15">
    <source>
        <dbReference type="EMBL" id="CAH1399974.1"/>
    </source>
</evidence>
<proteinExistence type="inferred from homology"/>
<evidence type="ECO:0000256" key="7">
    <source>
        <dbReference type="ARBA" id="ARBA00022824"/>
    </source>
</evidence>
<dbReference type="GO" id="GO:0005506">
    <property type="term" value="F:iron ion binding"/>
    <property type="evidence" value="ECO:0007669"/>
    <property type="project" value="InterPro"/>
</dbReference>
<dbReference type="PRINTS" id="PR00385">
    <property type="entry name" value="P450"/>
</dbReference>
<comment type="similarity">
    <text evidence="4 14">Belongs to the cytochrome P450 family.</text>
</comment>
<name>A0A9P0HDE7_NEZVI</name>
<keyword evidence="16" id="KW-1185">Reference proteome</keyword>
<evidence type="ECO:0000313" key="16">
    <source>
        <dbReference type="Proteomes" id="UP001152798"/>
    </source>
</evidence>
<dbReference type="GO" id="GO:0016705">
    <property type="term" value="F:oxidoreductase activity, acting on paired donors, with incorporation or reduction of molecular oxygen"/>
    <property type="evidence" value="ECO:0007669"/>
    <property type="project" value="InterPro"/>
</dbReference>
<dbReference type="SUPFAM" id="SSF48264">
    <property type="entry name" value="Cytochrome P450"/>
    <property type="match status" value="1"/>
</dbReference>
<evidence type="ECO:0000256" key="1">
    <source>
        <dbReference type="ARBA" id="ARBA00001971"/>
    </source>
</evidence>
<dbReference type="EMBL" id="OV725080">
    <property type="protein sequence ID" value="CAH1399974.1"/>
    <property type="molecule type" value="Genomic_DNA"/>
</dbReference>
<dbReference type="Gene3D" id="1.10.630.10">
    <property type="entry name" value="Cytochrome P450"/>
    <property type="match status" value="1"/>
</dbReference>
<evidence type="ECO:0000256" key="14">
    <source>
        <dbReference type="RuleBase" id="RU000461"/>
    </source>
</evidence>
<accession>A0A9P0HDE7</accession>
<evidence type="ECO:0000256" key="5">
    <source>
        <dbReference type="ARBA" id="ARBA00022617"/>
    </source>
</evidence>
<keyword evidence="12" id="KW-0472">Membrane</keyword>
<dbReference type="GO" id="GO:0020037">
    <property type="term" value="F:heme binding"/>
    <property type="evidence" value="ECO:0007669"/>
    <property type="project" value="InterPro"/>
</dbReference>
<dbReference type="InterPro" id="IPR001128">
    <property type="entry name" value="Cyt_P450"/>
</dbReference>
<comment type="subcellular location">
    <subcellularLocation>
        <location evidence="3">Endoplasmic reticulum membrane</location>
        <topology evidence="3">Peripheral membrane protein</topology>
    </subcellularLocation>
    <subcellularLocation>
        <location evidence="2">Microsome membrane</location>
        <topology evidence="2">Peripheral membrane protein</topology>
    </subcellularLocation>
</comment>
<keyword evidence="8" id="KW-0492">Microsome</keyword>
<feature type="binding site" description="axial binding residue" evidence="13">
    <location>
        <position position="444"/>
    </location>
    <ligand>
        <name>heme</name>
        <dbReference type="ChEBI" id="CHEBI:30413"/>
    </ligand>
    <ligandPart>
        <name>Fe</name>
        <dbReference type="ChEBI" id="CHEBI:18248"/>
    </ligandPart>
</feature>
<dbReference type="AlphaFoldDB" id="A0A9P0HDE7"/>
<keyword evidence="9 14" id="KW-0560">Oxidoreductase</keyword>
<evidence type="ECO:0000256" key="10">
    <source>
        <dbReference type="ARBA" id="ARBA00023004"/>
    </source>
</evidence>
<keyword evidence="11 14" id="KW-0503">Monooxygenase</keyword>
<dbReference type="InterPro" id="IPR017972">
    <property type="entry name" value="Cyt_P450_CS"/>
</dbReference>
<evidence type="ECO:0000256" key="9">
    <source>
        <dbReference type="ARBA" id="ARBA00023002"/>
    </source>
</evidence>
<organism evidence="15 16">
    <name type="scientific">Nezara viridula</name>
    <name type="common">Southern green stink bug</name>
    <name type="synonym">Cimex viridulus</name>
    <dbReference type="NCBI Taxonomy" id="85310"/>
    <lineage>
        <taxon>Eukaryota</taxon>
        <taxon>Metazoa</taxon>
        <taxon>Ecdysozoa</taxon>
        <taxon>Arthropoda</taxon>
        <taxon>Hexapoda</taxon>
        <taxon>Insecta</taxon>
        <taxon>Pterygota</taxon>
        <taxon>Neoptera</taxon>
        <taxon>Paraneoptera</taxon>
        <taxon>Hemiptera</taxon>
        <taxon>Heteroptera</taxon>
        <taxon>Panheteroptera</taxon>
        <taxon>Pentatomomorpha</taxon>
        <taxon>Pentatomoidea</taxon>
        <taxon>Pentatomidae</taxon>
        <taxon>Pentatominae</taxon>
        <taxon>Nezara</taxon>
    </lineage>
</organism>
<evidence type="ECO:0008006" key="17">
    <source>
        <dbReference type="Google" id="ProtNLM"/>
    </source>
</evidence>
<evidence type="ECO:0000256" key="12">
    <source>
        <dbReference type="ARBA" id="ARBA00023136"/>
    </source>
</evidence>
<dbReference type="Pfam" id="PF00067">
    <property type="entry name" value="p450"/>
    <property type="match status" value="1"/>
</dbReference>